<dbReference type="Pfam" id="PF11751">
    <property type="entry name" value="PorP_SprF"/>
    <property type="match status" value="1"/>
</dbReference>
<proteinExistence type="predicted"/>
<dbReference type="NCBIfam" id="TIGR03519">
    <property type="entry name" value="T9SS_PorP_fam"/>
    <property type="match status" value="1"/>
</dbReference>
<reference evidence="1 2" key="1">
    <citation type="submission" date="2014-10" db="EMBL/GenBank/DDBJ databases">
        <title>Pedobacter Kyungheensis.</title>
        <authorList>
            <person name="Anderson B.M."/>
            <person name="Newman J.D."/>
        </authorList>
    </citation>
    <scope>NUCLEOTIDE SEQUENCE [LARGE SCALE GENOMIC DNA]</scope>
    <source>
        <strain evidence="1 2">KACC 16221</strain>
    </source>
</reference>
<keyword evidence="2" id="KW-1185">Reference proteome</keyword>
<dbReference type="Proteomes" id="UP000031246">
    <property type="component" value="Unassembled WGS sequence"/>
</dbReference>
<evidence type="ECO:0000313" key="1">
    <source>
        <dbReference type="EMBL" id="KIA94347.1"/>
    </source>
</evidence>
<dbReference type="EMBL" id="JSYN01000010">
    <property type="protein sequence ID" value="KIA94347.1"/>
    <property type="molecule type" value="Genomic_DNA"/>
</dbReference>
<dbReference type="InterPro" id="IPR019861">
    <property type="entry name" value="PorP/SprF_Bacteroidetes"/>
</dbReference>
<organism evidence="1 2">
    <name type="scientific">Pedobacter kyungheensis</name>
    <dbReference type="NCBI Taxonomy" id="1069985"/>
    <lineage>
        <taxon>Bacteria</taxon>
        <taxon>Pseudomonadati</taxon>
        <taxon>Bacteroidota</taxon>
        <taxon>Sphingobacteriia</taxon>
        <taxon>Sphingobacteriales</taxon>
        <taxon>Sphingobacteriaceae</taxon>
        <taxon>Pedobacter</taxon>
    </lineage>
</organism>
<accession>A0A0C1FMY8</accession>
<comment type="caution">
    <text evidence="1">The sequence shown here is derived from an EMBL/GenBank/DDBJ whole genome shotgun (WGS) entry which is preliminary data.</text>
</comment>
<evidence type="ECO:0000313" key="2">
    <source>
        <dbReference type="Proteomes" id="UP000031246"/>
    </source>
</evidence>
<gene>
    <name evidence="1" type="ORF">OC25_09945</name>
</gene>
<dbReference type="AlphaFoldDB" id="A0A0C1FMY8"/>
<sequence>MLFSNQARAQVLPLNAQYFQNRYLANPSMAGIDQGFNINGSLRKQWSNIPGAPVTQSITLDKQADKIGWGVNIYNEKSGGIQRTKAVGTFAYHLPLNSDSQKLNFGISFGTSQDKLDLNSITNSDINDPAIARFNERGYYLDGDFGLSYTSENLTVEGAIPNLRSVFRKDDLNFVDKPTFYAAVSYRFLLGSDMNSVTLVPKGVVRGIKGFDSLWDAGLNATFINDKLSAIMMYHSTKNITFGIGATYKSFLHFTAYYNMATAAIGGYTNGDFEINARVNIAKKQ</sequence>
<protein>
    <recommendedName>
        <fullName evidence="3">Type IX secretion system membrane protein PorP/SprF</fullName>
    </recommendedName>
</protein>
<name>A0A0C1FMY8_9SPHI</name>
<evidence type="ECO:0008006" key="3">
    <source>
        <dbReference type="Google" id="ProtNLM"/>
    </source>
</evidence>